<comment type="subcellular location">
    <subcellularLocation>
        <location evidence="1">Membrane</location>
        <topology evidence="1">Multi-pass membrane protein</topology>
    </subcellularLocation>
</comment>
<name>A0ABQ4F3T3_9ACTN</name>
<feature type="domain" description="Cation efflux protein transmembrane" evidence="8">
    <location>
        <begin position="56"/>
        <end position="266"/>
    </location>
</feature>
<keyword evidence="3 7" id="KW-0812">Transmembrane</keyword>
<comment type="caution">
    <text evidence="9">The sequence shown here is derived from an EMBL/GenBank/DDBJ whole genome shotgun (WGS) entry which is preliminary data.</text>
</comment>
<evidence type="ECO:0000256" key="3">
    <source>
        <dbReference type="ARBA" id="ARBA00022692"/>
    </source>
</evidence>
<dbReference type="InterPro" id="IPR002524">
    <property type="entry name" value="Cation_efflux"/>
</dbReference>
<keyword evidence="10" id="KW-1185">Reference proteome</keyword>
<feature type="transmembrane region" description="Helical" evidence="7">
    <location>
        <begin position="159"/>
        <end position="176"/>
    </location>
</feature>
<evidence type="ECO:0000256" key="7">
    <source>
        <dbReference type="SAM" id="Phobius"/>
    </source>
</evidence>
<evidence type="ECO:0000256" key="1">
    <source>
        <dbReference type="ARBA" id="ARBA00004141"/>
    </source>
</evidence>
<accession>A0ABQ4F3T3</accession>
<dbReference type="InterPro" id="IPR040177">
    <property type="entry name" value="SLC30A9"/>
</dbReference>
<dbReference type="InterPro" id="IPR036837">
    <property type="entry name" value="Cation_efflux_CTD_sf"/>
</dbReference>
<keyword evidence="2" id="KW-0813">Transport</keyword>
<dbReference type="EMBL" id="BONX01000074">
    <property type="protein sequence ID" value="GIH01557.1"/>
    <property type="molecule type" value="Genomic_DNA"/>
</dbReference>
<dbReference type="InterPro" id="IPR058533">
    <property type="entry name" value="Cation_efflux_TM"/>
</dbReference>
<dbReference type="PANTHER" id="PTHR13414:SF9">
    <property type="entry name" value="PROTON-COUPLED ZINC ANTIPORTER SLC30A9, MITOCHONDRIAL"/>
    <property type="match status" value="1"/>
</dbReference>
<dbReference type="InterPro" id="IPR027469">
    <property type="entry name" value="Cation_efflux_TMD_sf"/>
</dbReference>
<evidence type="ECO:0000256" key="5">
    <source>
        <dbReference type="ARBA" id="ARBA00023136"/>
    </source>
</evidence>
<gene>
    <name evidence="9" type="ORF">Pma05_81290</name>
</gene>
<proteinExistence type="predicted"/>
<keyword evidence="4 7" id="KW-1133">Transmembrane helix</keyword>
<evidence type="ECO:0000256" key="2">
    <source>
        <dbReference type="ARBA" id="ARBA00022448"/>
    </source>
</evidence>
<reference evidence="9 10" key="1">
    <citation type="submission" date="2021-01" db="EMBL/GenBank/DDBJ databases">
        <title>Whole genome shotgun sequence of Plantactinospora mayteni NBRC 109088.</title>
        <authorList>
            <person name="Komaki H."/>
            <person name="Tamura T."/>
        </authorList>
    </citation>
    <scope>NUCLEOTIDE SEQUENCE [LARGE SCALE GENOMIC DNA]</scope>
    <source>
        <strain evidence="9 10">NBRC 109088</strain>
    </source>
</reference>
<keyword evidence="5 7" id="KW-0472">Membrane</keyword>
<dbReference type="Gene3D" id="1.20.1510.10">
    <property type="entry name" value="Cation efflux protein transmembrane domain"/>
    <property type="match status" value="1"/>
</dbReference>
<feature type="region of interest" description="Disordered" evidence="6">
    <location>
        <begin position="1"/>
        <end position="47"/>
    </location>
</feature>
<evidence type="ECO:0000313" key="10">
    <source>
        <dbReference type="Proteomes" id="UP000621500"/>
    </source>
</evidence>
<dbReference type="SUPFAM" id="SSF160240">
    <property type="entry name" value="Cation efflux protein cytoplasmic domain-like"/>
    <property type="match status" value="1"/>
</dbReference>
<dbReference type="SUPFAM" id="SSF161111">
    <property type="entry name" value="Cation efflux protein transmembrane domain-like"/>
    <property type="match status" value="1"/>
</dbReference>
<feature type="transmembrane region" description="Helical" evidence="7">
    <location>
        <begin position="209"/>
        <end position="229"/>
    </location>
</feature>
<dbReference type="Gene3D" id="3.30.70.1350">
    <property type="entry name" value="Cation efflux protein, cytoplasmic domain"/>
    <property type="match status" value="1"/>
</dbReference>
<organism evidence="9 10">
    <name type="scientific">Plantactinospora mayteni</name>
    <dbReference type="NCBI Taxonomy" id="566021"/>
    <lineage>
        <taxon>Bacteria</taxon>
        <taxon>Bacillati</taxon>
        <taxon>Actinomycetota</taxon>
        <taxon>Actinomycetes</taxon>
        <taxon>Micromonosporales</taxon>
        <taxon>Micromonosporaceae</taxon>
        <taxon>Plantactinospora</taxon>
    </lineage>
</organism>
<protein>
    <submittedName>
        <fullName evidence="9">Cation diffusion facilitator transporter</fullName>
    </submittedName>
</protein>
<dbReference type="Pfam" id="PF01545">
    <property type="entry name" value="Cation_efflux"/>
    <property type="match status" value="1"/>
</dbReference>
<feature type="transmembrane region" description="Helical" evidence="7">
    <location>
        <begin position="123"/>
        <end position="143"/>
    </location>
</feature>
<dbReference type="Proteomes" id="UP000621500">
    <property type="component" value="Unassembled WGS sequence"/>
</dbReference>
<dbReference type="RefSeq" id="WP_203862804.1">
    <property type="nucleotide sequence ID" value="NZ_BAAAZQ010000042.1"/>
</dbReference>
<sequence>MAEPAHSPEQEPGVRGPDGARSTQHTEGQAGGETPWSQAGPLSSSRSQRSQSVGTVIIAGLANLAVAVAKAIAGVVSGSAAVLSEAAHSVADTTTELLLFIALRRGARPPTSQYPFGYGRESYLWAFVAAVVTFVLGAGFSIYQGVQAVQQRHENLDPTVAYVVLVVSFVAESVSLTRSVRQLRRRAARWHVSWLRVARRTPNTTIKAVLLEDSAALIGLVLAGVGVGVSELTGTPLWDGIASILIGVLLLVVATTLAHNNIALLVGRAAQDAVRAEIEQELAAVPDLRSVDRLMTLQLGPEDILVAVKVNFADDASRAEIEVAADEAERRLIARNPAIRYVFLDPTQRRE</sequence>
<feature type="transmembrane region" description="Helical" evidence="7">
    <location>
        <begin position="241"/>
        <end position="258"/>
    </location>
</feature>
<dbReference type="PANTHER" id="PTHR13414">
    <property type="entry name" value="HUEL-CATION TRANSPORTER"/>
    <property type="match status" value="1"/>
</dbReference>
<evidence type="ECO:0000259" key="8">
    <source>
        <dbReference type="Pfam" id="PF01545"/>
    </source>
</evidence>
<dbReference type="NCBIfam" id="TIGR01297">
    <property type="entry name" value="CDF"/>
    <property type="match status" value="1"/>
</dbReference>
<evidence type="ECO:0000313" key="9">
    <source>
        <dbReference type="EMBL" id="GIH01557.1"/>
    </source>
</evidence>
<evidence type="ECO:0000256" key="6">
    <source>
        <dbReference type="SAM" id="MobiDB-lite"/>
    </source>
</evidence>
<evidence type="ECO:0000256" key="4">
    <source>
        <dbReference type="ARBA" id="ARBA00022989"/>
    </source>
</evidence>